<evidence type="ECO:0000256" key="1">
    <source>
        <dbReference type="SAM" id="MobiDB-lite"/>
    </source>
</evidence>
<dbReference type="OrthoDB" id="2356646at2"/>
<dbReference type="EMBL" id="LQYN01000016">
    <property type="protein sequence ID" value="KYD10194.1"/>
    <property type="molecule type" value="Genomic_DNA"/>
</dbReference>
<protein>
    <recommendedName>
        <fullName evidence="3">Transcobalamin-like C-terminal domain-containing protein</fullName>
    </recommendedName>
</protein>
<feature type="compositionally biased region" description="Basic and acidic residues" evidence="1">
    <location>
        <begin position="105"/>
        <end position="133"/>
    </location>
</feature>
<feature type="domain" description="Transcobalamin-like C-terminal" evidence="3">
    <location>
        <begin position="187"/>
        <end position="262"/>
    </location>
</feature>
<evidence type="ECO:0000313" key="4">
    <source>
        <dbReference type="EMBL" id="KYD10194.1"/>
    </source>
</evidence>
<accession>A0A150LD59</accession>
<comment type="caution">
    <text evidence="4">The sequence shown here is derived from an EMBL/GenBank/DDBJ whole genome shotgun (WGS) entry which is preliminary data.</text>
</comment>
<dbReference type="Pfam" id="PF14478">
    <property type="entry name" value="DUF4430"/>
    <property type="match status" value="1"/>
</dbReference>
<proteinExistence type="predicted"/>
<evidence type="ECO:0000313" key="5">
    <source>
        <dbReference type="Proteomes" id="UP000075666"/>
    </source>
</evidence>
<sequence length="268" mass="29513">MKLLKSFAVLLLASLTIFLIAGCQKDEVKPITEDSKATNITASNTNENGLQKEADNSSDEREKKQEVQTSKSTTNESSNKKEEKTNNQNVSKTNRDSNINSSKTTTEKKPKSAERKQASIENKTKETKKETRKQTKKQTSQPKETVKQQNNHQKKAATPLSSVQISIVGDKKTGTILSQTKVVINNGDTMLTATRKILKEKGIPISVTGSGATAYVQGIANLFEFDLGPMSGWTVKKNGVLLNRSAGVVTVKNGDRIEWIYTTDYSKK</sequence>
<feature type="compositionally biased region" description="Polar residues" evidence="1">
    <location>
        <begin position="88"/>
        <end position="100"/>
    </location>
</feature>
<gene>
    <name evidence="4" type="ORF">B4102_0378</name>
</gene>
<dbReference type="Gene3D" id="2.170.130.30">
    <property type="match status" value="1"/>
</dbReference>
<dbReference type="PATRIC" id="fig|46224.3.peg.1247"/>
<keyword evidence="5" id="KW-1185">Reference proteome</keyword>
<feature type="compositionally biased region" description="Polar residues" evidence="1">
    <location>
        <begin position="37"/>
        <end position="49"/>
    </location>
</feature>
<evidence type="ECO:0000259" key="3">
    <source>
        <dbReference type="Pfam" id="PF14478"/>
    </source>
</evidence>
<feature type="signal peptide" evidence="2">
    <location>
        <begin position="1"/>
        <end position="21"/>
    </location>
</feature>
<dbReference type="AlphaFoldDB" id="A0A150LD59"/>
<feature type="chain" id="PRO_5038682391" description="Transcobalamin-like C-terminal domain-containing protein" evidence="2">
    <location>
        <begin position="22"/>
        <end position="268"/>
    </location>
</feature>
<evidence type="ECO:0000256" key="2">
    <source>
        <dbReference type="SAM" id="SignalP"/>
    </source>
</evidence>
<feature type="region of interest" description="Disordered" evidence="1">
    <location>
        <begin position="34"/>
        <end position="160"/>
    </location>
</feature>
<feature type="compositionally biased region" description="Basic and acidic residues" evidence="1">
    <location>
        <begin position="50"/>
        <end position="66"/>
    </location>
</feature>
<dbReference type="PROSITE" id="PS51257">
    <property type="entry name" value="PROKAR_LIPOPROTEIN"/>
    <property type="match status" value="1"/>
</dbReference>
<dbReference type="STRING" id="46224.B4102_0378"/>
<reference evidence="4 5" key="1">
    <citation type="submission" date="2016-01" db="EMBL/GenBank/DDBJ databases">
        <title>Genome Sequences of Twelve Sporeforming Bacillus Species Isolated from Foods.</title>
        <authorList>
            <person name="Berendsen E.M."/>
            <person name="Wells-Bennik M.H."/>
            <person name="Krawcyk A.O."/>
            <person name="De Jong A."/>
            <person name="Holsappel S."/>
            <person name="Eijlander R.T."/>
            <person name="Kuipers O.P."/>
        </authorList>
    </citation>
    <scope>NUCLEOTIDE SEQUENCE [LARGE SCALE GENOMIC DNA]</scope>
    <source>
        <strain evidence="4 5">B4102</strain>
    </source>
</reference>
<organism evidence="4 5">
    <name type="scientific">Heyndrickxia sporothermodurans</name>
    <dbReference type="NCBI Taxonomy" id="46224"/>
    <lineage>
        <taxon>Bacteria</taxon>
        <taxon>Bacillati</taxon>
        <taxon>Bacillota</taxon>
        <taxon>Bacilli</taxon>
        <taxon>Bacillales</taxon>
        <taxon>Bacillaceae</taxon>
        <taxon>Heyndrickxia</taxon>
    </lineage>
</organism>
<name>A0A150LD59_9BACI</name>
<dbReference type="RefSeq" id="WP_066227903.1">
    <property type="nucleotide sequence ID" value="NZ_LQYN01000016.1"/>
</dbReference>
<dbReference type="InterPro" id="IPR027954">
    <property type="entry name" value="Transcobalamin-like_C"/>
</dbReference>
<keyword evidence="2" id="KW-0732">Signal</keyword>
<dbReference type="Proteomes" id="UP000075666">
    <property type="component" value="Unassembled WGS sequence"/>
</dbReference>